<evidence type="ECO:0000256" key="10">
    <source>
        <dbReference type="SAM" id="Phobius"/>
    </source>
</evidence>
<keyword evidence="6 10" id="KW-0472">Membrane</keyword>
<evidence type="ECO:0000256" key="2">
    <source>
        <dbReference type="ARBA" id="ARBA00022475"/>
    </source>
</evidence>
<feature type="domain" description="Methyl-accepting transducer" evidence="11">
    <location>
        <begin position="430"/>
        <end position="645"/>
    </location>
</feature>
<dbReference type="InterPro" id="IPR051310">
    <property type="entry name" value="MCP_chemotaxis"/>
</dbReference>
<keyword evidence="13" id="KW-1185">Reference proteome</keyword>
<reference evidence="13" key="1">
    <citation type="submission" date="2016-10" db="EMBL/GenBank/DDBJ databases">
        <authorList>
            <person name="Varghese N."/>
            <person name="Submissions S."/>
        </authorList>
    </citation>
    <scope>NUCLEOTIDE SEQUENCE [LARGE SCALE GENOMIC DNA]</scope>
    <source>
        <strain evidence="13">DSM 16995</strain>
    </source>
</reference>
<dbReference type="InterPro" id="IPR004089">
    <property type="entry name" value="MCPsignal_dom"/>
</dbReference>
<sequence>MKLKTRLTIFQITVLIISIASLCVIFIYQLNKYANSEMNKYRKTMYEQKISELNELVNMAEKTVQSYYNKSQDIELLKRSKAKSLKNTIDSIATQLSSFYKSKSNKLSKSELEEELKKLVKPIRYEGNNYIWINDMQAKTIMHPLSPELDGKNLSNIKDSSGKYLFREMIEVCRKNGEGSVSYIWKKPDTNKDTQKVSYVKLIPELNWIIGTGAWLDDITLEMKEKALEQIAEMRMKDGNYFWVNDTKQNMIMHPASPALNGKNMADFKDTKGKLLFKEIVDVCTSKGEGTVSYWWGKPGESGDFPKLSYVKLFKPWNWIIGMGVYIDDIDNALLEKQTKLNQTINNMIKLIVIVAVLLGIIITIAATIFANKITATIGAEPEELSDIAEQMSHGHLNIEPLSQTPQGAYASMMNMVENLKQVVTDVQHSTENVSAGSEELAASAEGLSQGATDQAAAIEELSSSIEEISVSIRNNAENTRKTEQIAITTAENTKKGSRGVKKNLTAMTEIADKIKIIEEISRQTNLLALNAAIEAARAGEHGKGFAVVAAEVRKLAEKSRIAATEIEDLSSSSLTLAQKTHTDLDALVPEIERTAKLIKEISLSCDEQNSGINLIQQSSLQLDKVIQQNASASEEVAATSEELSSQAEELHGAMLFFKLN</sequence>
<evidence type="ECO:0000256" key="1">
    <source>
        <dbReference type="ARBA" id="ARBA00004651"/>
    </source>
</evidence>
<dbReference type="GO" id="GO:0006935">
    <property type="term" value="P:chemotaxis"/>
    <property type="evidence" value="ECO:0007669"/>
    <property type="project" value="UniProtKB-KW"/>
</dbReference>
<accession>A0A1G9L4K1</accession>
<evidence type="ECO:0000256" key="7">
    <source>
        <dbReference type="ARBA" id="ARBA00029447"/>
    </source>
</evidence>
<feature type="coiled-coil region" evidence="9">
    <location>
        <begin position="616"/>
        <end position="643"/>
    </location>
</feature>
<evidence type="ECO:0000256" key="4">
    <source>
        <dbReference type="ARBA" id="ARBA00022692"/>
    </source>
</evidence>
<dbReference type="GO" id="GO:0007165">
    <property type="term" value="P:signal transduction"/>
    <property type="evidence" value="ECO:0007669"/>
    <property type="project" value="UniProtKB-KW"/>
</dbReference>
<dbReference type="SUPFAM" id="SSF58104">
    <property type="entry name" value="Methyl-accepting chemotaxis protein (MCP) signaling domain"/>
    <property type="match status" value="1"/>
</dbReference>
<protein>
    <submittedName>
        <fullName evidence="12">Methyl-accepting chemotaxis sensory transducer with Cache sensor</fullName>
    </submittedName>
</protein>
<dbReference type="Pfam" id="PF08269">
    <property type="entry name" value="dCache_2"/>
    <property type="match status" value="1"/>
</dbReference>
<comment type="similarity">
    <text evidence="7">Belongs to the methyl-accepting chemotaxis (MCP) protein family.</text>
</comment>
<proteinExistence type="inferred from homology"/>
<keyword evidence="9" id="KW-0175">Coiled coil</keyword>
<evidence type="ECO:0000256" key="5">
    <source>
        <dbReference type="ARBA" id="ARBA00022989"/>
    </source>
</evidence>
<keyword evidence="2" id="KW-1003">Cell membrane</keyword>
<evidence type="ECO:0000313" key="12">
    <source>
        <dbReference type="EMBL" id="SDL56919.1"/>
    </source>
</evidence>
<keyword evidence="3" id="KW-0145">Chemotaxis</keyword>
<dbReference type="AlphaFoldDB" id="A0A1G9L4K1"/>
<dbReference type="Proteomes" id="UP000199053">
    <property type="component" value="Unassembled WGS sequence"/>
</dbReference>
<feature type="transmembrane region" description="Helical" evidence="10">
    <location>
        <begin position="348"/>
        <end position="371"/>
    </location>
</feature>
<dbReference type="Gene3D" id="1.10.287.950">
    <property type="entry name" value="Methyl-accepting chemotaxis protein"/>
    <property type="match status" value="1"/>
</dbReference>
<organism evidence="12 13">
    <name type="scientific">Maridesulfovibrio ferrireducens</name>
    <dbReference type="NCBI Taxonomy" id="246191"/>
    <lineage>
        <taxon>Bacteria</taxon>
        <taxon>Pseudomonadati</taxon>
        <taxon>Thermodesulfobacteriota</taxon>
        <taxon>Desulfovibrionia</taxon>
        <taxon>Desulfovibrionales</taxon>
        <taxon>Desulfovibrionaceae</taxon>
        <taxon>Maridesulfovibrio</taxon>
    </lineage>
</organism>
<dbReference type="EMBL" id="FNGA01000006">
    <property type="protein sequence ID" value="SDL56919.1"/>
    <property type="molecule type" value="Genomic_DNA"/>
</dbReference>
<dbReference type="STRING" id="246191.SAMN05660337_3271"/>
<dbReference type="GO" id="GO:0004888">
    <property type="term" value="F:transmembrane signaling receptor activity"/>
    <property type="evidence" value="ECO:0007669"/>
    <property type="project" value="TreeGrafter"/>
</dbReference>
<evidence type="ECO:0000256" key="6">
    <source>
        <dbReference type="ARBA" id="ARBA00023136"/>
    </source>
</evidence>
<dbReference type="InterPro" id="IPR004010">
    <property type="entry name" value="Double_Cache_2"/>
</dbReference>
<dbReference type="SMART" id="SM01049">
    <property type="entry name" value="Cache_2"/>
    <property type="match status" value="2"/>
</dbReference>
<evidence type="ECO:0000259" key="11">
    <source>
        <dbReference type="PROSITE" id="PS50111"/>
    </source>
</evidence>
<dbReference type="GO" id="GO:0005886">
    <property type="term" value="C:plasma membrane"/>
    <property type="evidence" value="ECO:0007669"/>
    <property type="project" value="UniProtKB-SubCell"/>
</dbReference>
<feature type="coiled-coil region" evidence="9">
    <location>
        <begin position="43"/>
        <end position="70"/>
    </location>
</feature>
<evidence type="ECO:0000256" key="8">
    <source>
        <dbReference type="PROSITE-ProRule" id="PRU00284"/>
    </source>
</evidence>
<name>A0A1G9L4K1_9BACT</name>
<evidence type="ECO:0000256" key="3">
    <source>
        <dbReference type="ARBA" id="ARBA00022500"/>
    </source>
</evidence>
<dbReference type="SMART" id="SM00283">
    <property type="entry name" value="MA"/>
    <property type="match status" value="1"/>
</dbReference>
<dbReference type="RefSeq" id="WP_092163044.1">
    <property type="nucleotide sequence ID" value="NZ_FNGA01000006.1"/>
</dbReference>
<dbReference type="InterPro" id="IPR033480">
    <property type="entry name" value="sCache_2"/>
</dbReference>
<evidence type="ECO:0000256" key="9">
    <source>
        <dbReference type="SAM" id="Coils"/>
    </source>
</evidence>
<keyword evidence="4 10" id="KW-0812">Transmembrane</keyword>
<dbReference type="Pfam" id="PF00015">
    <property type="entry name" value="MCPsignal"/>
    <property type="match status" value="1"/>
</dbReference>
<evidence type="ECO:0000313" key="13">
    <source>
        <dbReference type="Proteomes" id="UP000199053"/>
    </source>
</evidence>
<feature type="transmembrane region" description="Helical" evidence="10">
    <location>
        <begin position="7"/>
        <end position="28"/>
    </location>
</feature>
<dbReference type="Gene3D" id="3.30.450.20">
    <property type="entry name" value="PAS domain"/>
    <property type="match status" value="2"/>
</dbReference>
<keyword evidence="8" id="KW-0807">Transducer</keyword>
<dbReference type="PANTHER" id="PTHR43531:SF11">
    <property type="entry name" value="METHYL-ACCEPTING CHEMOTAXIS PROTEIN 3"/>
    <property type="match status" value="1"/>
</dbReference>
<dbReference type="PANTHER" id="PTHR43531">
    <property type="entry name" value="PROTEIN ICFG"/>
    <property type="match status" value="1"/>
</dbReference>
<comment type="subcellular location">
    <subcellularLocation>
        <location evidence="1">Cell membrane</location>
        <topology evidence="1">Multi-pass membrane protein</topology>
    </subcellularLocation>
</comment>
<keyword evidence="5 10" id="KW-1133">Transmembrane helix</keyword>
<dbReference type="PROSITE" id="PS50111">
    <property type="entry name" value="CHEMOTAXIS_TRANSDUC_2"/>
    <property type="match status" value="1"/>
</dbReference>
<gene>
    <name evidence="12" type="ORF">SAMN05660337_3271</name>
</gene>